<feature type="signal peptide" evidence="1">
    <location>
        <begin position="1"/>
        <end position="27"/>
    </location>
</feature>
<organism evidence="2 3">
    <name type="scientific">Thamnocephalis sphaerospora</name>
    <dbReference type="NCBI Taxonomy" id="78915"/>
    <lineage>
        <taxon>Eukaryota</taxon>
        <taxon>Fungi</taxon>
        <taxon>Fungi incertae sedis</taxon>
        <taxon>Zoopagomycota</taxon>
        <taxon>Zoopagomycotina</taxon>
        <taxon>Zoopagomycetes</taxon>
        <taxon>Zoopagales</taxon>
        <taxon>Sigmoideomycetaceae</taxon>
        <taxon>Thamnocephalis</taxon>
    </lineage>
</organism>
<proteinExistence type="predicted"/>
<gene>
    <name evidence="2" type="ORF">THASP1DRAFT_22834</name>
</gene>
<feature type="chain" id="PRO_5020447196" description="Chitin-binding type-4 domain-containing protein" evidence="1">
    <location>
        <begin position="28"/>
        <end position="270"/>
    </location>
</feature>
<dbReference type="PANTHER" id="PTHR35559:SF1">
    <property type="entry name" value="CHITIN-BINDING TYPE-4 DOMAIN-CONTAINING PROTEIN"/>
    <property type="match status" value="1"/>
</dbReference>
<evidence type="ECO:0000256" key="1">
    <source>
        <dbReference type="SAM" id="SignalP"/>
    </source>
</evidence>
<reference evidence="3" key="1">
    <citation type="journal article" date="2018" name="Nat. Microbiol.">
        <title>Leveraging single-cell genomics to expand the fungal tree of life.</title>
        <authorList>
            <person name="Ahrendt S.R."/>
            <person name="Quandt C.A."/>
            <person name="Ciobanu D."/>
            <person name="Clum A."/>
            <person name="Salamov A."/>
            <person name="Andreopoulos B."/>
            <person name="Cheng J.F."/>
            <person name="Woyke T."/>
            <person name="Pelin A."/>
            <person name="Henrissat B."/>
            <person name="Reynolds N.K."/>
            <person name="Benny G.L."/>
            <person name="Smith M.E."/>
            <person name="James T.Y."/>
            <person name="Grigoriev I.V."/>
        </authorList>
    </citation>
    <scope>NUCLEOTIDE SEQUENCE [LARGE SCALE GENOMIC DNA]</scope>
    <source>
        <strain evidence="3">RSA 1356</strain>
    </source>
</reference>
<dbReference type="Proteomes" id="UP000271241">
    <property type="component" value="Unassembled WGS sequence"/>
</dbReference>
<dbReference type="EMBL" id="KZ992523">
    <property type="protein sequence ID" value="RKP09319.1"/>
    <property type="molecule type" value="Genomic_DNA"/>
</dbReference>
<keyword evidence="3" id="KW-1185">Reference proteome</keyword>
<evidence type="ECO:0000313" key="3">
    <source>
        <dbReference type="Proteomes" id="UP000271241"/>
    </source>
</evidence>
<name>A0A4V1IWZ9_9FUNG</name>
<sequence length="270" mass="30226">MFATITSSLTAIAVAAVLALAAIPAHAHSWLECTDFRDGQCHGWQRGWDELHQDLLMTHRIINQNNDPACFPGRQDQPNYAASFPMARAHPGQTLVFTYMERSHVVSGTPEPKPGNYSVHWSSPVDQDTIHTRSDLSSTNRLGNSIAFDDGGCSDLGTEPGRVKRPCWGRLTVPADAAPGRHQVVWWWKYALSNDYEEFTSCFDVQVLRDDEEPGNALPPNEAARWIGNTPRFNPGYGNVWYDYAKDYSYTDEFRQQVAAGTVAPQQRIN</sequence>
<dbReference type="AlphaFoldDB" id="A0A4V1IWZ9"/>
<dbReference type="OrthoDB" id="64281at2759"/>
<dbReference type="PANTHER" id="PTHR35559">
    <property type="entry name" value="CHITIN-BINDING TYPE-4 DOMAIN-CONTAINING PROTEIN"/>
    <property type="match status" value="1"/>
</dbReference>
<evidence type="ECO:0008006" key="4">
    <source>
        <dbReference type="Google" id="ProtNLM"/>
    </source>
</evidence>
<accession>A0A4V1IWZ9</accession>
<keyword evidence="1" id="KW-0732">Signal</keyword>
<protein>
    <recommendedName>
        <fullName evidence="4">Chitin-binding type-4 domain-containing protein</fullName>
    </recommendedName>
</protein>
<evidence type="ECO:0000313" key="2">
    <source>
        <dbReference type="EMBL" id="RKP09319.1"/>
    </source>
</evidence>